<accession>A0ABN3LYQ0</accession>
<dbReference type="Gene3D" id="2.130.10.10">
    <property type="entry name" value="YVTN repeat-like/Quinoprotein amine dehydrogenase"/>
    <property type="match status" value="2"/>
</dbReference>
<gene>
    <name evidence="4" type="ORF">GCM10010276_33860</name>
</gene>
<dbReference type="EMBL" id="BAAASG010000007">
    <property type="protein sequence ID" value="GAA2491644.1"/>
    <property type="molecule type" value="Genomic_DNA"/>
</dbReference>
<keyword evidence="2" id="KW-0677">Repeat</keyword>
<reference evidence="4 5" key="1">
    <citation type="journal article" date="2019" name="Int. J. Syst. Evol. Microbiol.">
        <title>The Global Catalogue of Microorganisms (GCM) 10K type strain sequencing project: providing services to taxonomists for standard genome sequencing and annotation.</title>
        <authorList>
            <consortium name="The Broad Institute Genomics Platform"/>
            <consortium name="The Broad Institute Genome Sequencing Center for Infectious Disease"/>
            <person name="Wu L."/>
            <person name="Ma J."/>
        </authorList>
    </citation>
    <scope>NUCLEOTIDE SEQUENCE [LARGE SCALE GENOMIC DNA]</scope>
    <source>
        <strain evidence="4 5">JCM 4395</strain>
    </source>
</reference>
<keyword evidence="1 3" id="KW-0853">WD repeat</keyword>
<protein>
    <submittedName>
        <fullName evidence="4">Uncharacterized protein</fullName>
    </submittedName>
</protein>
<keyword evidence="5" id="KW-1185">Reference proteome</keyword>
<evidence type="ECO:0000313" key="4">
    <source>
        <dbReference type="EMBL" id="GAA2491644.1"/>
    </source>
</evidence>
<sequence>MNAKSPLNRPRRRELDGVALEEVKEVLEAMAVRAEAETGDEWKAPWRRLVDGLLHQETLYNGAYAALPPLVDAASAAPEKFVDLWIDVGFMVTAEGRDPVPTDLEAGFRASVRLAEQAAVRSFLAVGTPAAQCAHLALSCVALAGHHTGQALWQFFDPRESHLSLVCPGCDTDTEIAEFFVDPVQPPFEAPALPDLVHVRQGKHPWDEVAQTLHEGVLGEQWEPFLRVGRAVAMAGVPSAAPGEAVLCLVAGMVAAMGTPEGAGREWARKLLLLTGCFRCPHCAQTWTIADCLTDAPGGASPRNHHRQTWTVDDWSATAAASAGVRQADAAATGLHREGTALLAADGTSRGRLTVFTDSAPNTHDGVNALAVVSPPGLPRLVAGAGDGGAVWLRDVADGRLLQGPLPGHPDRVRSLTALPLPDGYVVLASGGDTGTIALWDPLSGRAVREPVGNWLGVVVGMCAAAVPDGRTLLVTGTDRGAVRLRDPSTGESLARLNPYGRPIASICAVPISAGHTLIAASDTQGDVHVWDPAVDDPWERGAAVPLSKQALEDLRHRVAVVTAVPLHGRSLLATGDRNGAVMLWDPTTGDPVGDGLSSDGPDSPLTAMTALTLGGRRPALVTGSKQGRSLRLWEPETGTVQHIALDVAVTCLVGADADVIVGHDCGVFKVSFTGRSG</sequence>
<dbReference type="PANTHER" id="PTHR22847">
    <property type="entry name" value="WD40 REPEAT PROTEIN"/>
    <property type="match status" value="1"/>
</dbReference>
<dbReference type="SMART" id="SM00320">
    <property type="entry name" value="WD40"/>
    <property type="match status" value="3"/>
</dbReference>
<dbReference type="PROSITE" id="PS50082">
    <property type="entry name" value="WD_REPEATS_2"/>
    <property type="match status" value="1"/>
</dbReference>
<organism evidence="4 5">
    <name type="scientific">Streptomyces longisporus</name>
    <dbReference type="NCBI Taxonomy" id="1948"/>
    <lineage>
        <taxon>Bacteria</taxon>
        <taxon>Bacillati</taxon>
        <taxon>Actinomycetota</taxon>
        <taxon>Actinomycetes</taxon>
        <taxon>Kitasatosporales</taxon>
        <taxon>Streptomycetaceae</taxon>
        <taxon>Streptomyces</taxon>
    </lineage>
</organism>
<evidence type="ECO:0000256" key="2">
    <source>
        <dbReference type="ARBA" id="ARBA00022737"/>
    </source>
</evidence>
<comment type="caution">
    <text evidence="4">The sequence shown here is derived from an EMBL/GenBank/DDBJ whole genome shotgun (WGS) entry which is preliminary data.</text>
</comment>
<dbReference type="InterPro" id="IPR001680">
    <property type="entry name" value="WD40_rpt"/>
</dbReference>
<evidence type="ECO:0000313" key="5">
    <source>
        <dbReference type="Proteomes" id="UP001501777"/>
    </source>
</evidence>
<dbReference type="PANTHER" id="PTHR22847:SF637">
    <property type="entry name" value="WD REPEAT DOMAIN 5B"/>
    <property type="match status" value="1"/>
</dbReference>
<name>A0ABN3LYQ0_STRLO</name>
<evidence type="ECO:0000256" key="1">
    <source>
        <dbReference type="ARBA" id="ARBA00022574"/>
    </source>
</evidence>
<evidence type="ECO:0000256" key="3">
    <source>
        <dbReference type="PROSITE-ProRule" id="PRU00221"/>
    </source>
</evidence>
<feature type="repeat" description="WD" evidence="3">
    <location>
        <begin position="406"/>
        <end position="450"/>
    </location>
</feature>
<dbReference type="InterPro" id="IPR036322">
    <property type="entry name" value="WD40_repeat_dom_sf"/>
</dbReference>
<proteinExistence type="predicted"/>
<dbReference type="SUPFAM" id="SSF50978">
    <property type="entry name" value="WD40 repeat-like"/>
    <property type="match status" value="1"/>
</dbReference>
<dbReference type="Pfam" id="PF00400">
    <property type="entry name" value="WD40"/>
    <property type="match status" value="1"/>
</dbReference>
<dbReference type="InterPro" id="IPR015943">
    <property type="entry name" value="WD40/YVTN_repeat-like_dom_sf"/>
</dbReference>
<dbReference type="Proteomes" id="UP001501777">
    <property type="component" value="Unassembled WGS sequence"/>
</dbReference>
<dbReference type="RefSeq" id="WP_344401078.1">
    <property type="nucleotide sequence ID" value="NZ_BAAASG010000007.1"/>
</dbReference>